<dbReference type="PANTHER" id="PTHR46327">
    <property type="entry name" value="F16F4.11 PROTEIN-RELATED"/>
    <property type="match status" value="1"/>
</dbReference>
<name>A0A7J6VSZ0_THATH</name>
<dbReference type="AlphaFoldDB" id="A0A7J6VSZ0"/>
<feature type="region of interest" description="Disordered" evidence="1">
    <location>
        <begin position="272"/>
        <end position="327"/>
    </location>
</feature>
<dbReference type="PANTHER" id="PTHR46327:SF2">
    <property type="entry name" value="SEQUENCE-SPECIFIC DNA BINDING TRANSCRIPTION FACTOR"/>
    <property type="match status" value="1"/>
</dbReference>
<feature type="region of interest" description="Disordered" evidence="1">
    <location>
        <begin position="75"/>
        <end position="110"/>
    </location>
</feature>
<sequence>MESNGLQAGLLPNLTSGMLGLDMPLQPHNPQHHSNHNPNSNSHHQQYPQHHQPMVAFTSHDPQCVKQSIFPAYTTTKGKQPQQQPQLGLSDEDEPGFTADDGSGDGKKRVSPWQRVKWTDNMVRILIMAVYYIGDDFCPDAHDPPVINKKKSGAMLQKKGKWKSVSKAMMEKGFYVSPQQCEDKFNDLNKRYKRVNDILGKGTACRVVENQSLLETMDQLSPKMKDEARKLLNSKHLFFREMCAYHNSGGVGGAVGAHQTAEVAVDITHYQQQPNPRCLHSSDRGQTTDFRNRVIRGGIHEEEDEDDEIEDNEEDDDEDEDSEDEEEIQLLGEIGKCLNDHKEGHEDGNFSLKRKQRNMFSSQSSISPAIQQMSYELMSVLQDGTKSPCEQRQWMRTRSMQLEEQRVNYQFQAFELEKQQMKWFKFSSKKEREMERLKLNNERMMLESERMVLILRQKELELLDPHRQNVSKKIPDLSG</sequence>
<feature type="domain" description="Myb/SANT-like DNA-binding" evidence="2">
    <location>
        <begin position="115"/>
        <end position="209"/>
    </location>
</feature>
<organism evidence="3 4">
    <name type="scientific">Thalictrum thalictroides</name>
    <name type="common">Rue-anemone</name>
    <name type="synonym">Anemone thalictroides</name>
    <dbReference type="NCBI Taxonomy" id="46969"/>
    <lineage>
        <taxon>Eukaryota</taxon>
        <taxon>Viridiplantae</taxon>
        <taxon>Streptophyta</taxon>
        <taxon>Embryophyta</taxon>
        <taxon>Tracheophyta</taxon>
        <taxon>Spermatophyta</taxon>
        <taxon>Magnoliopsida</taxon>
        <taxon>Ranunculales</taxon>
        <taxon>Ranunculaceae</taxon>
        <taxon>Thalictroideae</taxon>
        <taxon>Thalictrum</taxon>
    </lineage>
</organism>
<evidence type="ECO:0000259" key="2">
    <source>
        <dbReference type="Pfam" id="PF13837"/>
    </source>
</evidence>
<comment type="caution">
    <text evidence="3">The sequence shown here is derived from an EMBL/GenBank/DDBJ whole genome shotgun (WGS) entry which is preliminary data.</text>
</comment>
<proteinExistence type="predicted"/>
<reference evidence="3 4" key="1">
    <citation type="submission" date="2020-06" db="EMBL/GenBank/DDBJ databases">
        <title>Transcriptomic and genomic resources for Thalictrum thalictroides and T. hernandezii: Facilitating candidate gene discovery in an emerging model plant lineage.</title>
        <authorList>
            <person name="Arias T."/>
            <person name="Riano-Pachon D.M."/>
            <person name="Di Stilio V.S."/>
        </authorList>
    </citation>
    <scope>NUCLEOTIDE SEQUENCE [LARGE SCALE GENOMIC DNA]</scope>
    <source>
        <strain evidence="4">cv. WT478/WT964</strain>
        <tissue evidence="3">Leaves</tissue>
    </source>
</reference>
<evidence type="ECO:0000256" key="1">
    <source>
        <dbReference type="SAM" id="MobiDB-lite"/>
    </source>
</evidence>
<protein>
    <submittedName>
        <fullName evidence="3">Sequence-specific DNA binding transcription factor</fullName>
    </submittedName>
</protein>
<feature type="compositionally biased region" description="Acidic residues" evidence="1">
    <location>
        <begin position="301"/>
        <end position="327"/>
    </location>
</feature>
<feature type="compositionally biased region" description="Low complexity" evidence="1">
    <location>
        <begin position="75"/>
        <end position="89"/>
    </location>
</feature>
<dbReference type="Pfam" id="PF13837">
    <property type="entry name" value="Myb_DNA-bind_4"/>
    <property type="match status" value="1"/>
</dbReference>
<dbReference type="Proteomes" id="UP000554482">
    <property type="component" value="Unassembled WGS sequence"/>
</dbReference>
<keyword evidence="4" id="KW-1185">Reference proteome</keyword>
<dbReference type="InterPro" id="IPR044822">
    <property type="entry name" value="Myb_DNA-bind_4"/>
</dbReference>
<dbReference type="Gene3D" id="1.10.10.60">
    <property type="entry name" value="Homeodomain-like"/>
    <property type="match status" value="1"/>
</dbReference>
<evidence type="ECO:0000313" key="4">
    <source>
        <dbReference type="Proteomes" id="UP000554482"/>
    </source>
</evidence>
<dbReference type="OrthoDB" id="1727874at2759"/>
<evidence type="ECO:0000313" key="3">
    <source>
        <dbReference type="EMBL" id="KAF5188013.1"/>
    </source>
</evidence>
<accession>A0A7J6VSZ0</accession>
<feature type="region of interest" description="Disordered" evidence="1">
    <location>
        <begin position="17"/>
        <end position="48"/>
    </location>
</feature>
<dbReference type="EMBL" id="JABWDY010027303">
    <property type="protein sequence ID" value="KAF5188013.1"/>
    <property type="molecule type" value="Genomic_DNA"/>
</dbReference>
<gene>
    <name evidence="3" type="ORF">FRX31_022401</name>
</gene>
<feature type="compositionally biased region" description="Low complexity" evidence="1">
    <location>
        <begin position="36"/>
        <end position="48"/>
    </location>
</feature>